<reference evidence="5 6" key="3">
    <citation type="submission" date="2025-04" db="UniProtKB">
        <authorList>
            <consortium name="RefSeq"/>
        </authorList>
    </citation>
    <scope>IDENTIFICATION</scope>
    <source>
        <strain evidence="5 6">S238N-H82</strain>
        <tissue evidence="5 6">Testes</tissue>
    </source>
</reference>
<proteinExistence type="predicted"/>
<dbReference type="OrthoDB" id="10262320at2759"/>
<evidence type="ECO:0000313" key="6">
    <source>
        <dbReference type="RefSeq" id="XP_035675314.1"/>
    </source>
</evidence>
<protein>
    <submittedName>
        <fullName evidence="5 6">Uncharacterized protein LOC118415043</fullName>
    </submittedName>
</protein>
<dbReference type="PANTHER" id="PTHR12243">
    <property type="entry name" value="MADF DOMAIN TRANSCRIPTION FACTOR"/>
    <property type="match status" value="1"/>
</dbReference>
<dbReference type="InterPro" id="IPR006578">
    <property type="entry name" value="MADF-dom"/>
</dbReference>
<dbReference type="GO" id="GO:0005634">
    <property type="term" value="C:nucleus"/>
    <property type="evidence" value="ECO:0000318"/>
    <property type="project" value="GO_Central"/>
</dbReference>
<dbReference type="GO" id="GO:0005667">
    <property type="term" value="C:transcription regulator complex"/>
    <property type="evidence" value="ECO:0000318"/>
    <property type="project" value="GO_Central"/>
</dbReference>
<dbReference type="Pfam" id="PF10545">
    <property type="entry name" value="MADF_DNA_bdg"/>
    <property type="match status" value="1"/>
</dbReference>
<reference evidence="3" key="1">
    <citation type="journal article" date="2008" name="Nature">
        <title>The amphioxus genome and the evolution of the chordate karyotype.</title>
        <authorList>
            <consortium name="US DOE Joint Genome Institute (JGI-PGF)"/>
            <person name="Putnam N.H."/>
            <person name="Butts T."/>
            <person name="Ferrier D.E.K."/>
            <person name="Furlong R.F."/>
            <person name="Hellsten U."/>
            <person name="Kawashima T."/>
            <person name="Robinson-Rechavi M."/>
            <person name="Shoguchi E."/>
            <person name="Terry A."/>
            <person name="Yu J.-K."/>
            <person name="Benito-Gutierrez E.L."/>
            <person name="Dubchak I."/>
            <person name="Garcia-Fernandez J."/>
            <person name="Gibson-Brown J.J."/>
            <person name="Grigoriev I.V."/>
            <person name="Horton A.C."/>
            <person name="de Jong P.J."/>
            <person name="Jurka J."/>
            <person name="Kapitonov V.V."/>
            <person name="Kohara Y."/>
            <person name="Kuroki Y."/>
            <person name="Lindquist E."/>
            <person name="Lucas S."/>
            <person name="Osoegawa K."/>
            <person name="Pennacchio L.A."/>
            <person name="Salamov A.A."/>
            <person name="Satou Y."/>
            <person name="Sauka-Spengler T."/>
            <person name="Schmutz J."/>
            <person name="Shin-I T."/>
            <person name="Toyoda A."/>
            <person name="Bronner-Fraser M."/>
            <person name="Fujiyama A."/>
            <person name="Holland L.Z."/>
            <person name="Holland P.W.H."/>
            <person name="Satoh N."/>
            <person name="Rokhsar D.S."/>
        </authorList>
    </citation>
    <scope>NUCLEOTIDE SEQUENCE [LARGE SCALE GENOMIC DNA]</scope>
    <source>
        <strain evidence="3">S238N-H82</strain>
        <tissue evidence="3">Testes</tissue>
    </source>
</reference>
<dbReference type="OMA" id="DAWVMEN"/>
<dbReference type="PROSITE" id="PS51029">
    <property type="entry name" value="MADF"/>
    <property type="match status" value="1"/>
</dbReference>
<feature type="region of interest" description="Disordered" evidence="1">
    <location>
        <begin position="1"/>
        <end position="44"/>
    </location>
</feature>
<feature type="compositionally biased region" description="Polar residues" evidence="1">
    <location>
        <begin position="27"/>
        <end position="37"/>
    </location>
</feature>
<evidence type="ECO:0000259" key="2">
    <source>
        <dbReference type="PROSITE" id="PS51029"/>
    </source>
</evidence>
<feature type="compositionally biased region" description="Polar residues" evidence="1">
    <location>
        <begin position="169"/>
        <end position="180"/>
    </location>
</feature>
<evidence type="ECO:0000256" key="1">
    <source>
        <dbReference type="SAM" id="MobiDB-lite"/>
    </source>
</evidence>
<keyword evidence="4" id="KW-1185">Reference proteome</keyword>
<dbReference type="SMART" id="SM00595">
    <property type="entry name" value="MADF"/>
    <property type="match status" value="1"/>
</dbReference>
<gene>
    <name evidence="5 6" type="primary">LOC118415043</name>
    <name evidence="3" type="ORF">BRAFLDRAFT_128293</name>
</gene>
<accession>C3ZMI8</accession>
<dbReference type="RefSeq" id="XP_035675313.1">
    <property type="nucleotide sequence ID" value="XM_035819420.1"/>
</dbReference>
<dbReference type="GeneID" id="118415043"/>
<dbReference type="InParanoid" id="C3ZMI8"/>
<reference evidence="4" key="2">
    <citation type="journal article" date="2020" name="Nat. Ecol. Evol.">
        <title>Deeply conserved synteny resolves early events in vertebrate evolution.</title>
        <authorList>
            <person name="Simakov O."/>
            <person name="Marletaz F."/>
            <person name="Yue J.X."/>
            <person name="O'Connell B."/>
            <person name="Jenkins J."/>
            <person name="Brandt A."/>
            <person name="Calef R."/>
            <person name="Tung C.H."/>
            <person name="Huang T.K."/>
            <person name="Schmutz J."/>
            <person name="Satoh N."/>
            <person name="Yu J.K."/>
            <person name="Putnam N.H."/>
            <person name="Green R.E."/>
            <person name="Rokhsar D.S."/>
        </authorList>
    </citation>
    <scope>NUCLEOTIDE SEQUENCE [LARGE SCALE GENOMIC DNA]</scope>
    <source>
        <strain evidence="4">S238N-H82</strain>
    </source>
</reference>
<name>C3ZMI8_BRAFL</name>
<feature type="compositionally biased region" description="Polar residues" evidence="1">
    <location>
        <begin position="289"/>
        <end position="300"/>
    </location>
</feature>
<organism>
    <name type="scientific">Branchiostoma floridae</name>
    <name type="common">Florida lancelet</name>
    <name type="synonym">Amphioxus</name>
    <dbReference type="NCBI Taxonomy" id="7739"/>
    <lineage>
        <taxon>Eukaryota</taxon>
        <taxon>Metazoa</taxon>
        <taxon>Chordata</taxon>
        <taxon>Cephalochordata</taxon>
        <taxon>Leptocardii</taxon>
        <taxon>Amphioxiformes</taxon>
        <taxon>Branchiostomatidae</taxon>
        <taxon>Branchiostoma</taxon>
    </lineage>
</organism>
<dbReference type="Proteomes" id="UP000001554">
    <property type="component" value="Chromosome 4"/>
</dbReference>
<dbReference type="eggNOG" id="ENOG502SGQD">
    <property type="taxonomic scope" value="Eukaryota"/>
</dbReference>
<dbReference type="InterPro" id="IPR039353">
    <property type="entry name" value="TF_Adf1"/>
</dbReference>
<dbReference type="RefSeq" id="XP_035675314.1">
    <property type="nucleotide sequence ID" value="XM_035819421.1"/>
</dbReference>
<sequence length="315" mass="35521">MPPKKCNPKNRREHHEPSGPASERATDLSTDSVNSKGSADGGQVMIKKRRTTVATLTEPEEETMLVFLREHPELYNKKIKEYKNLRRKESLWQEKAAEMGRSVEHLQTWYRSMRTRMARLLKNKSSGDFTDRDTWVMENLAFLRKHIEAVHRGGLKRERMAQGPGTPPAIQSTSTGSTLDPVTNHIMIMQQQLIDRLQPQGDPERLGFAEWVRATLVSLQHDVWRRAQRDIIDVLHRAIRENDAADQSDAGSPKPSLCTAPPPTSTGPAAPPSLPANPAGPSFDRYNRLPSSQQMWQTPPNQWPGHVPNSSSSFS</sequence>
<dbReference type="PANTHER" id="PTHR12243:SF60">
    <property type="entry name" value="SI:CH211-15D5.12-RELATED"/>
    <property type="match status" value="1"/>
</dbReference>
<dbReference type="KEGG" id="bfo:118415043"/>
<evidence type="ECO:0000313" key="5">
    <source>
        <dbReference type="RefSeq" id="XP_035675313.1"/>
    </source>
</evidence>
<feature type="region of interest" description="Disordered" evidence="1">
    <location>
        <begin position="159"/>
        <end position="180"/>
    </location>
</feature>
<dbReference type="AlphaFoldDB" id="C3ZMI8"/>
<dbReference type="EMBL" id="GG666646">
    <property type="protein sequence ID" value="EEN46198.1"/>
    <property type="molecule type" value="Genomic_DNA"/>
</dbReference>
<feature type="region of interest" description="Disordered" evidence="1">
    <location>
        <begin position="243"/>
        <end position="315"/>
    </location>
</feature>
<feature type="compositionally biased region" description="Pro residues" evidence="1">
    <location>
        <begin position="260"/>
        <end position="275"/>
    </location>
</feature>
<evidence type="ECO:0000313" key="4">
    <source>
        <dbReference type="Proteomes" id="UP000001554"/>
    </source>
</evidence>
<dbReference type="GO" id="GO:0006357">
    <property type="term" value="P:regulation of transcription by RNA polymerase II"/>
    <property type="evidence" value="ECO:0000318"/>
    <property type="project" value="GO_Central"/>
</dbReference>
<evidence type="ECO:0000313" key="3">
    <source>
        <dbReference type="EMBL" id="EEN46198.1"/>
    </source>
</evidence>
<feature type="compositionally biased region" description="Basic residues" evidence="1">
    <location>
        <begin position="1"/>
        <end position="12"/>
    </location>
</feature>
<feature type="domain" description="MADF" evidence="2">
    <location>
        <begin position="63"/>
        <end position="148"/>
    </location>
</feature>